<sequence length="79" mass="8893">MYPDNKNPTQSTSVNSSMNLSKQTTNDSSRTLVANEHPEKEQDPNGSAISRFGKRVVDGYNKRALKTNVPVEMLYRNYA</sequence>
<comment type="caution">
    <text evidence="2">The sequence shown here is derived from an EMBL/GenBank/DDBJ whole genome shotgun (WGS) entry which is preliminary data.</text>
</comment>
<evidence type="ECO:0000256" key="1">
    <source>
        <dbReference type="SAM" id="MobiDB-lite"/>
    </source>
</evidence>
<dbReference type="AlphaFoldDB" id="A0A9W9ASW2"/>
<evidence type="ECO:0000313" key="3">
    <source>
        <dbReference type="Proteomes" id="UP001150238"/>
    </source>
</evidence>
<feature type="region of interest" description="Disordered" evidence="1">
    <location>
        <begin position="1"/>
        <end position="53"/>
    </location>
</feature>
<dbReference type="Proteomes" id="UP001150238">
    <property type="component" value="Unassembled WGS sequence"/>
</dbReference>
<accession>A0A9W9ASW2</accession>
<feature type="compositionally biased region" description="Polar residues" evidence="1">
    <location>
        <begin position="1"/>
        <end position="32"/>
    </location>
</feature>
<dbReference type="EMBL" id="JANVFS010000007">
    <property type="protein sequence ID" value="KAJ4489708.1"/>
    <property type="molecule type" value="Genomic_DNA"/>
</dbReference>
<name>A0A9W9ASW2_9AGAR</name>
<organism evidence="2 3">
    <name type="scientific">Lentinula lateritia</name>
    <dbReference type="NCBI Taxonomy" id="40482"/>
    <lineage>
        <taxon>Eukaryota</taxon>
        <taxon>Fungi</taxon>
        <taxon>Dikarya</taxon>
        <taxon>Basidiomycota</taxon>
        <taxon>Agaricomycotina</taxon>
        <taxon>Agaricomycetes</taxon>
        <taxon>Agaricomycetidae</taxon>
        <taxon>Agaricales</taxon>
        <taxon>Marasmiineae</taxon>
        <taxon>Omphalotaceae</taxon>
        <taxon>Lentinula</taxon>
    </lineage>
</organism>
<proteinExistence type="predicted"/>
<protein>
    <submittedName>
        <fullName evidence="2">Uncharacterized protein</fullName>
    </submittedName>
</protein>
<reference evidence="2" key="2">
    <citation type="journal article" date="2023" name="Proc. Natl. Acad. Sci. U.S.A.">
        <title>A global phylogenomic analysis of the shiitake genus Lentinula.</title>
        <authorList>
            <person name="Sierra-Patev S."/>
            <person name="Min B."/>
            <person name="Naranjo-Ortiz M."/>
            <person name="Looney B."/>
            <person name="Konkel Z."/>
            <person name="Slot J.C."/>
            <person name="Sakamoto Y."/>
            <person name="Steenwyk J.L."/>
            <person name="Rokas A."/>
            <person name="Carro J."/>
            <person name="Camarero S."/>
            <person name="Ferreira P."/>
            <person name="Molpeceres G."/>
            <person name="Ruiz-Duenas F.J."/>
            <person name="Serrano A."/>
            <person name="Henrissat B."/>
            <person name="Drula E."/>
            <person name="Hughes K.W."/>
            <person name="Mata J.L."/>
            <person name="Ishikawa N.K."/>
            <person name="Vargas-Isla R."/>
            <person name="Ushijima S."/>
            <person name="Smith C.A."/>
            <person name="Donoghue J."/>
            <person name="Ahrendt S."/>
            <person name="Andreopoulos W."/>
            <person name="He G."/>
            <person name="LaButti K."/>
            <person name="Lipzen A."/>
            <person name="Ng V."/>
            <person name="Riley R."/>
            <person name="Sandor L."/>
            <person name="Barry K."/>
            <person name="Martinez A.T."/>
            <person name="Xiao Y."/>
            <person name="Gibbons J.G."/>
            <person name="Terashima K."/>
            <person name="Grigoriev I.V."/>
            <person name="Hibbett D."/>
        </authorList>
    </citation>
    <scope>NUCLEOTIDE SEQUENCE</scope>
    <source>
        <strain evidence="2">Sp2 HRB7682 ss15</strain>
    </source>
</reference>
<gene>
    <name evidence="2" type="ORF">C8J55DRAFT_505737</name>
</gene>
<reference evidence="2" key="1">
    <citation type="submission" date="2022-08" db="EMBL/GenBank/DDBJ databases">
        <authorList>
            <consortium name="DOE Joint Genome Institute"/>
            <person name="Min B."/>
            <person name="Riley R."/>
            <person name="Sierra-Patev S."/>
            <person name="Naranjo-Ortiz M."/>
            <person name="Looney B."/>
            <person name="Konkel Z."/>
            <person name="Slot J.C."/>
            <person name="Sakamoto Y."/>
            <person name="Steenwyk J.L."/>
            <person name="Rokas A."/>
            <person name="Carro J."/>
            <person name="Camarero S."/>
            <person name="Ferreira P."/>
            <person name="Molpeceres G."/>
            <person name="Ruiz-Duenas F.J."/>
            <person name="Serrano A."/>
            <person name="Henrissat B."/>
            <person name="Drula E."/>
            <person name="Hughes K.W."/>
            <person name="Mata J.L."/>
            <person name="Ishikawa N.K."/>
            <person name="Vargas-Isla R."/>
            <person name="Ushijima S."/>
            <person name="Smith C.A."/>
            <person name="Ahrendt S."/>
            <person name="Andreopoulos W."/>
            <person name="He G."/>
            <person name="Labutti K."/>
            <person name="Lipzen A."/>
            <person name="Ng V."/>
            <person name="Sandor L."/>
            <person name="Barry K."/>
            <person name="Martinez A.T."/>
            <person name="Xiao Y."/>
            <person name="Gibbons J.G."/>
            <person name="Terashima K."/>
            <person name="Hibbett D.S."/>
            <person name="Grigoriev I.V."/>
        </authorList>
    </citation>
    <scope>NUCLEOTIDE SEQUENCE</scope>
    <source>
        <strain evidence="2">Sp2 HRB7682 ss15</strain>
    </source>
</reference>
<evidence type="ECO:0000313" key="2">
    <source>
        <dbReference type="EMBL" id="KAJ4489708.1"/>
    </source>
</evidence>